<evidence type="ECO:0000313" key="1">
    <source>
        <dbReference type="EMBL" id="KAL0115357.1"/>
    </source>
</evidence>
<name>A0AAW2FMH5_9HYME</name>
<dbReference type="AlphaFoldDB" id="A0AAW2FMH5"/>
<reference evidence="1 2" key="1">
    <citation type="submission" date="2023-03" db="EMBL/GenBank/DDBJ databases">
        <title>High recombination rates correlate with genetic variation in Cardiocondyla obscurior ants.</title>
        <authorList>
            <person name="Errbii M."/>
        </authorList>
    </citation>
    <scope>NUCLEOTIDE SEQUENCE [LARGE SCALE GENOMIC DNA]</scope>
    <source>
        <strain evidence="1">Alpha-2009</strain>
        <tissue evidence="1">Whole body</tissue>
    </source>
</reference>
<dbReference type="EMBL" id="JADYXP020000010">
    <property type="protein sequence ID" value="KAL0115357.1"/>
    <property type="molecule type" value="Genomic_DNA"/>
</dbReference>
<evidence type="ECO:0000313" key="2">
    <source>
        <dbReference type="Proteomes" id="UP001430953"/>
    </source>
</evidence>
<comment type="caution">
    <text evidence="1">The sequence shown here is derived from an EMBL/GenBank/DDBJ whole genome shotgun (WGS) entry which is preliminary data.</text>
</comment>
<dbReference type="Proteomes" id="UP001430953">
    <property type="component" value="Unassembled WGS sequence"/>
</dbReference>
<keyword evidence="2" id="KW-1185">Reference proteome</keyword>
<accession>A0AAW2FMH5</accession>
<gene>
    <name evidence="1" type="ORF">PUN28_010711</name>
</gene>
<protein>
    <submittedName>
        <fullName evidence="1">Uncharacterized protein</fullName>
    </submittedName>
</protein>
<sequence length="117" mass="13105">MGANAFHATLWHPTRKLIINVRVRSAQEKERASGRVGSSGLPFGGCQLDARLPSMRPRGSGPRARARARLRRAYECRACLRRGFYFRSTRTELFVCSLSWLARLQGAALIIDIFAAD</sequence>
<organism evidence="1 2">
    <name type="scientific">Cardiocondyla obscurior</name>
    <dbReference type="NCBI Taxonomy" id="286306"/>
    <lineage>
        <taxon>Eukaryota</taxon>
        <taxon>Metazoa</taxon>
        <taxon>Ecdysozoa</taxon>
        <taxon>Arthropoda</taxon>
        <taxon>Hexapoda</taxon>
        <taxon>Insecta</taxon>
        <taxon>Pterygota</taxon>
        <taxon>Neoptera</taxon>
        <taxon>Endopterygota</taxon>
        <taxon>Hymenoptera</taxon>
        <taxon>Apocrita</taxon>
        <taxon>Aculeata</taxon>
        <taxon>Formicoidea</taxon>
        <taxon>Formicidae</taxon>
        <taxon>Myrmicinae</taxon>
        <taxon>Cardiocondyla</taxon>
    </lineage>
</organism>
<proteinExistence type="predicted"/>